<dbReference type="EMBL" id="KN847044">
    <property type="protein sequence ID" value="KIW25474.1"/>
    <property type="molecule type" value="Genomic_DNA"/>
</dbReference>
<accession>A0A0D2CPK2</accession>
<sequence>MASLSGDECSHGGSYYYAPAARAASRVPLSDIPHPTPSTSNTEPSSDTSSVRRHLRTKLYTPSMTPKKMPPLPKKKSPSPKKPVPAPMLPVPAPVLPVPAPMSPPAPVPGDLDQLKTYVEGMKAGRCGPQMDEDVEFHVSLQDWDKLCEQYDIEERVHFYRYTYDASKSILTLHGSPSAPHEIFVEFFRDFITESVGRRKDTIRVATGTMLKARTGQYSGSRKQPDLAILEKNRKGWMKVTVSFEIGFSQTYEQLKEAVKLILKGTGSVTDRCILVKITENPRYRCPLSTEARDEKVWRDPDTIERDEFEGDTYGPIYFEGQKWMGSISEIFWEMWKLDAATNEIQLDGERQIIHPMSPSIPRPEIPFGLALSHLQPDDSVKLDWDYFERIFQTAVVDFAKCRYEEWYEKTSGDDRKDKDYVDEGDEGNKSDESDEEQKEQQSKKKKRRMK</sequence>
<dbReference type="OrthoDB" id="76567at2759"/>
<gene>
    <name evidence="2" type="ORF">PV07_08640</name>
</gene>
<reference evidence="2 3" key="1">
    <citation type="submission" date="2015-01" db="EMBL/GenBank/DDBJ databases">
        <title>The Genome Sequence of Cladophialophora immunda CBS83496.</title>
        <authorList>
            <consortium name="The Broad Institute Genomics Platform"/>
            <person name="Cuomo C."/>
            <person name="de Hoog S."/>
            <person name="Gorbushina A."/>
            <person name="Stielow B."/>
            <person name="Teixiera M."/>
            <person name="Abouelleil A."/>
            <person name="Chapman S.B."/>
            <person name="Priest M."/>
            <person name="Young S.K."/>
            <person name="Wortman J."/>
            <person name="Nusbaum C."/>
            <person name="Birren B."/>
        </authorList>
    </citation>
    <scope>NUCLEOTIDE SEQUENCE [LARGE SCALE GENOMIC DNA]</scope>
    <source>
        <strain evidence="2 3">CBS 83496</strain>
    </source>
</reference>
<evidence type="ECO:0000313" key="2">
    <source>
        <dbReference type="EMBL" id="KIW25474.1"/>
    </source>
</evidence>
<organism evidence="2 3">
    <name type="scientific">Cladophialophora immunda</name>
    <dbReference type="NCBI Taxonomy" id="569365"/>
    <lineage>
        <taxon>Eukaryota</taxon>
        <taxon>Fungi</taxon>
        <taxon>Dikarya</taxon>
        <taxon>Ascomycota</taxon>
        <taxon>Pezizomycotina</taxon>
        <taxon>Eurotiomycetes</taxon>
        <taxon>Chaetothyriomycetidae</taxon>
        <taxon>Chaetothyriales</taxon>
        <taxon>Herpotrichiellaceae</taxon>
        <taxon>Cladophialophora</taxon>
    </lineage>
</organism>
<keyword evidence="3" id="KW-1185">Reference proteome</keyword>
<dbReference type="GeneID" id="27347834"/>
<dbReference type="HOGENOM" id="CLU_049050_0_0_1"/>
<name>A0A0D2CPK2_9EURO</name>
<protein>
    <submittedName>
        <fullName evidence="2">Uncharacterized protein</fullName>
    </submittedName>
</protein>
<dbReference type="VEuPathDB" id="FungiDB:PV07_08640"/>
<evidence type="ECO:0000313" key="3">
    <source>
        <dbReference type="Proteomes" id="UP000054466"/>
    </source>
</evidence>
<dbReference type="RefSeq" id="XP_016245690.1">
    <property type="nucleotide sequence ID" value="XM_016395834.1"/>
</dbReference>
<evidence type="ECO:0000256" key="1">
    <source>
        <dbReference type="SAM" id="MobiDB-lite"/>
    </source>
</evidence>
<feature type="region of interest" description="Disordered" evidence="1">
    <location>
        <begin position="27"/>
        <end position="86"/>
    </location>
</feature>
<feature type="region of interest" description="Disordered" evidence="1">
    <location>
        <begin position="410"/>
        <end position="451"/>
    </location>
</feature>
<feature type="compositionally biased region" description="Basic and acidic residues" evidence="1">
    <location>
        <begin position="410"/>
        <end position="432"/>
    </location>
</feature>
<dbReference type="AlphaFoldDB" id="A0A0D2CPK2"/>
<feature type="compositionally biased region" description="Low complexity" evidence="1">
    <location>
        <begin position="37"/>
        <end position="49"/>
    </location>
</feature>
<proteinExistence type="predicted"/>
<dbReference type="Proteomes" id="UP000054466">
    <property type="component" value="Unassembled WGS sequence"/>
</dbReference>